<evidence type="ECO:0000256" key="1">
    <source>
        <dbReference type="ARBA" id="ARBA00004141"/>
    </source>
</evidence>
<feature type="transmembrane region" description="Helical" evidence="13">
    <location>
        <begin position="12"/>
        <end position="31"/>
    </location>
</feature>
<keyword evidence="5" id="KW-0631">Potassium channel</keyword>
<dbReference type="PANTHER" id="PTHR11537:SF254">
    <property type="entry name" value="POTASSIUM VOLTAGE-GATED CHANNEL PROTEIN SHAB"/>
    <property type="match status" value="1"/>
</dbReference>
<keyword evidence="2" id="KW-0813">Transport</keyword>
<feature type="transmembrane region" description="Helical" evidence="13">
    <location>
        <begin position="119"/>
        <end position="140"/>
    </location>
</feature>
<proteinExistence type="predicted"/>
<keyword evidence="4 13" id="KW-0812">Transmembrane</keyword>
<keyword evidence="11" id="KW-0407">Ion channel</keyword>
<evidence type="ECO:0000256" key="12">
    <source>
        <dbReference type="SAM" id="Coils"/>
    </source>
</evidence>
<name>A0A0G0EA84_9BACT</name>
<dbReference type="Pfam" id="PF00520">
    <property type="entry name" value="Ion_trans"/>
    <property type="match status" value="1"/>
</dbReference>
<dbReference type="PANTHER" id="PTHR11537">
    <property type="entry name" value="VOLTAGE-GATED POTASSIUM CHANNEL"/>
    <property type="match status" value="1"/>
</dbReference>
<dbReference type="InterPro" id="IPR005821">
    <property type="entry name" value="Ion_trans_dom"/>
</dbReference>
<evidence type="ECO:0000256" key="3">
    <source>
        <dbReference type="ARBA" id="ARBA00022538"/>
    </source>
</evidence>
<evidence type="ECO:0000256" key="7">
    <source>
        <dbReference type="ARBA" id="ARBA00022958"/>
    </source>
</evidence>
<comment type="subcellular location">
    <subcellularLocation>
        <location evidence="1">Membrane</location>
        <topology evidence="1">Multi-pass membrane protein</topology>
    </subcellularLocation>
</comment>
<dbReference type="GO" id="GO:0005249">
    <property type="term" value="F:voltage-gated potassium channel activity"/>
    <property type="evidence" value="ECO:0007669"/>
    <property type="project" value="InterPro"/>
</dbReference>
<dbReference type="Proteomes" id="UP000034457">
    <property type="component" value="Unassembled WGS sequence"/>
</dbReference>
<protein>
    <recommendedName>
        <fullName evidence="14">Ion transport domain-containing protein</fullName>
    </recommendedName>
</protein>
<evidence type="ECO:0000256" key="2">
    <source>
        <dbReference type="ARBA" id="ARBA00022448"/>
    </source>
</evidence>
<feature type="transmembrane region" description="Helical" evidence="13">
    <location>
        <begin position="152"/>
        <end position="174"/>
    </location>
</feature>
<keyword evidence="6" id="KW-0851">Voltage-gated channel</keyword>
<evidence type="ECO:0000313" key="15">
    <source>
        <dbReference type="EMBL" id="KKP72170.1"/>
    </source>
</evidence>
<feature type="transmembrane region" description="Helical" evidence="13">
    <location>
        <begin position="180"/>
        <end position="204"/>
    </location>
</feature>
<dbReference type="STRING" id="1618478.UR68_C0020G0025"/>
<evidence type="ECO:0000313" key="16">
    <source>
        <dbReference type="Proteomes" id="UP000034457"/>
    </source>
</evidence>
<dbReference type="GO" id="GO:0001508">
    <property type="term" value="P:action potential"/>
    <property type="evidence" value="ECO:0007669"/>
    <property type="project" value="TreeGrafter"/>
</dbReference>
<evidence type="ECO:0000256" key="6">
    <source>
        <dbReference type="ARBA" id="ARBA00022882"/>
    </source>
</evidence>
<feature type="coiled-coil region" evidence="12">
    <location>
        <begin position="205"/>
        <end position="232"/>
    </location>
</feature>
<evidence type="ECO:0000259" key="14">
    <source>
        <dbReference type="Pfam" id="PF00520"/>
    </source>
</evidence>
<keyword evidence="12" id="KW-0175">Coiled coil</keyword>
<evidence type="ECO:0000256" key="8">
    <source>
        <dbReference type="ARBA" id="ARBA00022989"/>
    </source>
</evidence>
<dbReference type="EMBL" id="LBQC01000020">
    <property type="protein sequence ID" value="KKP72170.1"/>
    <property type="molecule type" value="Genomic_DNA"/>
</dbReference>
<feature type="transmembrane region" description="Helical" evidence="13">
    <location>
        <begin position="37"/>
        <end position="62"/>
    </location>
</feature>
<evidence type="ECO:0000256" key="5">
    <source>
        <dbReference type="ARBA" id="ARBA00022826"/>
    </source>
</evidence>
<keyword evidence="9" id="KW-0406">Ion transport</keyword>
<gene>
    <name evidence="15" type="ORF">UR68_C0020G0025</name>
</gene>
<dbReference type="InterPro" id="IPR027359">
    <property type="entry name" value="Volt_channel_dom_sf"/>
</dbReference>
<dbReference type="AlphaFoldDB" id="A0A0G0EA84"/>
<dbReference type="Gene3D" id="1.20.120.350">
    <property type="entry name" value="Voltage-gated potassium channels. Chain C"/>
    <property type="match status" value="1"/>
</dbReference>
<evidence type="ECO:0000256" key="9">
    <source>
        <dbReference type="ARBA" id="ARBA00023065"/>
    </source>
</evidence>
<evidence type="ECO:0000256" key="10">
    <source>
        <dbReference type="ARBA" id="ARBA00023136"/>
    </source>
</evidence>
<reference evidence="15 16" key="1">
    <citation type="journal article" date="2015" name="Nature">
        <title>rRNA introns, odd ribosomes, and small enigmatic genomes across a large radiation of phyla.</title>
        <authorList>
            <person name="Brown C.T."/>
            <person name="Hug L.A."/>
            <person name="Thomas B.C."/>
            <person name="Sharon I."/>
            <person name="Castelle C.J."/>
            <person name="Singh A."/>
            <person name="Wilkins M.J."/>
            <person name="Williams K.H."/>
            <person name="Banfield J.F."/>
        </authorList>
    </citation>
    <scope>NUCLEOTIDE SEQUENCE [LARGE SCALE GENOMIC DNA]</scope>
</reference>
<organism evidence="15 16">
    <name type="scientific">Candidatus Roizmanbacteria bacterium GW2011_GWA2_35_19</name>
    <dbReference type="NCBI Taxonomy" id="1618478"/>
    <lineage>
        <taxon>Bacteria</taxon>
        <taxon>Candidatus Roizmaniibacteriota</taxon>
    </lineage>
</organism>
<feature type="domain" description="Ion transport" evidence="14">
    <location>
        <begin position="14"/>
        <end position="208"/>
    </location>
</feature>
<keyword evidence="10 13" id="KW-0472">Membrane</keyword>
<sequence>MGVQWIEKKTEVLMFTLVVIMIATLILPLVIKLDSKYIFLFEIIDWIIWAIFFVELSVRLYIAPKKSIYLKKNWLDVLVVALPFLRIFRIFRVLRFARIITVFSKFTQKLKNILSQHGFHYVVVVFIGVIFIGTILIYYFDQGTALGIKNMAESLWLVITIAFSGGFGDIFPATTEAKTITILVIIVGNVLVSYFTASLASYFAEKDQDIEQERIEKKLNELNKNIIDLKSELKKSR</sequence>
<keyword evidence="8 13" id="KW-1133">Transmembrane helix</keyword>
<comment type="caution">
    <text evidence="15">The sequence shown here is derived from an EMBL/GenBank/DDBJ whole genome shotgun (WGS) entry which is preliminary data.</text>
</comment>
<dbReference type="InterPro" id="IPR028325">
    <property type="entry name" value="VG_K_chnl"/>
</dbReference>
<evidence type="ECO:0000256" key="13">
    <source>
        <dbReference type="SAM" id="Phobius"/>
    </source>
</evidence>
<dbReference type="GO" id="GO:0008076">
    <property type="term" value="C:voltage-gated potassium channel complex"/>
    <property type="evidence" value="ECO:0007669"/>
    <property type="project" value="InterPro"/>
</dbReference>
<dbReference type="SUPFAM" id="SSF81324">
    <property type="entry name" value="Voltage-gated potassium channels"/>
    <property type="match status" value="1"/>
</dbReference>
<accession>A0A0G0EA84</accession>
<keyword evidence="3" id="KW-0633">Potassium transport</keyword>
<keyword evidence="7" id="KW-0630">Potassium</keyword>
<evidence type="ECO:0000256" key="4">
    <source>
        <dbReference type="ARBA" id="ARBA00022692"/>
    </source>
</evidence>
<evidence type="ECO:0000256" key="11">
    <source>
        <dbReference type="ARBA" id="ARBA00023303"/>
    </source>
</evidence>
<dbReference type="Gene3D" id="1.10.287.70">
    <property type="match status" value="1"/>
</dbReference>